<keyword evidence="2" id="KW-0812">Transmembrane</keyword>
<feature type="transmembrane region" description="Helical" evidence="2">
    <location>
        <begin position="101"/>
        <end position="120"/>
    </location>
</feature>
<proteinExistence type="predicted"/>
<protein>
    <submittedName>
        <fullName evidence="3">Uncharacterized protein</fullName>
    </submittedName>
</protein>
<reference evidence="3 4" key="1">
    <citation type="submission" date="2021-06" db="EMBL/GenBank/DDBJ databases">
        <authorList>
            <person name="Palmer J.M."/>
        </authorList>
    </citation>
    <scope>NUCLEOTIDE SEQUENCE [LARGE SCALE GENOMIC DNA]</scope>
    <source>
        <strain evidence="4">if_2019</strain>
        <tissue evidence="3">Muscle</tissue>
    </source>
</reference>
<evidence type="ECO:0000313" key="4">
    <source>
        <dbReference type="Proteomes" id="UP001482620"/>
    </source>
</evidence>
<comment type="caution">
    <text evidence="3">The sequence shown here is derived from an EMBL/GenBank/DDBJ whole genome shotgun (WGS) entry which is preliminary data.</text>
</comment>
<keyword evidence="2" id="KW-0472">Membrane</keyword>
<sequence>MTGVSVSLSNSCIYIYKKCVCVNCYSHLWPPRDLSLPLSRQTLNVAVLVLKAGRSQKPRAPRGEKQSKSIEAPGKQNSSETIWNEEKIATFINRLSRVLDCLLAADLIFFVCSLIFAAILEDGFIADCRSSPFLVLRTGAESFSGTHFHPCSHHH</sequence>
<gene>
    <name evidence="3" type="ORF">ILYODFUR_032245</name>
</gene>
<keyword evidence="2" id="KW-1133">Transmembrane helix</keyword>
<feature type="region of interest" description="Disordered" evidence="1">
    <location>
        <begin position="56"/>
        <end position="78"/>
    </location>
</feature>
<evidence type="ECO:0000256" key="2">
    <source>
        <dbReference type="SAM" id="Phobius"/>
    </source>
</evidence>
<dbReference type="Proteomes" id="UP001482620">
    <property type="component" value="Unassembled WGS sequence"/>
</dbReference>
<evidence type="ECO:0000313" key="3">
    <source>
        <dbReference type="EMBL" id="MEQ2234488.1"/>
    </source>
</evidence>
<keyword evidence="4" id="KW-1185">Reference proteome</keyword>
<accession>A0ABV0TSA4</accession>
<name>A0ABV0TSA4_9TELE</name>
<dbReference type="EMBL" id="JAHRIQ010039943">
    <property type="protein sequence ID" value="MEQ2234488.1"/>
    <property type="molecule type" value="Genomic_DNA"/>
</dbReference>
<evidence type="ECO:0000256" key="1">
    <source>
        <dbReference type="SAM" id="MobiDB-lite"/>
    </source>
</evidence>
<organism evidence="3 4">
    <name type="scientific">Ilyodon furcidens</name>
    <name type="common">goldbreast splitfin</name>
    <dbReference type="NCBI Taxonomy" id="33524"/>
    <lineage>
        <taxon>Eukaryota</taxon>
        <taxon>Metazoa</taxon>
        <taxon>Chordata</taxon>
        <taxon>Craniata</taxon>
        <taxon>Vertebrata</taxon>
        <taxon>Euteleostomi</taxon>
        <taxon>Actinopterygii</taxon>
        <taxon>Neopterygii</taxon>
        <taxon>Teleostei</taxon>
        <taxon>Neoteleostei</taxon>
        <taxon>Acanthomorphata</taxon>
        <taxon>Ovalentaria</taxon>
        <taxon>Atherinomorphae</taxon>
        <taxon>Cyprinodontiformes</taxon>
        <taxon>Goodeidae</taxon>
        <taxon>Ilyodon</taxon>
    </lineage>
</organism>